<dbReference type="Pfam" id="PF13483">
    <property type="entry name" value="Lactamase_B_3"/>
    <property type="match status" value="1"/>
</dbReference>
<reference evidence="1 2" key="1">
    <citation type="journal article" date="2016" name="Nat. Commun.">
        <title>Thousands of microbial genomes shed light on interconnected biogeochemical processes in an aquifer system.</title>
        <authorList>
            <person name="Anantharaman K."/>
            <person name="Brown C.T."/>
            <person name="Hug L.A."/>
            <person name="Sharon I."/>
            <person name="Castelle C.J."/>
            <person name="Probst A.J."/>
            <person name="Thomas B.C."/>
            <person name="Singh A."/>
            <person name="Wilkins M.J."/>
            <person name="Karaoz U."/>
            <person name="Brodie E.L."/>
            <person name="Williams K.H."/>
            <person name="Hubbard S.S."/>
            <person name="Banfield J.F."/>
        </authorList>
    </citation>
    <scope>NUCLEOTIDE SEQUENCE [LARGE SCALE GENOMIC DNA]</scope>
</reference>
<evidence type="ECO:0000313" key="2">
    <source>
        <dbReference type="Proteomes" id="UP000177954"/>
    </source>
</evidence>
<accession>A0A1G2H3K1</accession>
<comment type="caution">
    <text evidence="1">The sequence shown here is derived from an EMBL/GenBank/DDBJ whole genome shotgun (WGS) entry which is preliminary data.</text>
</comment>
<proteinExistence type="predicted"/>
<organism evidence="1 2">
    <name type="scientific">Candidatus Ryanbacteria bacterium RIFCSPLOWO2_02_FULL_47_14</name>
    <dbReference type="NCBI Taxonomy" id="1802129"/>
    <lineage>
        <taxon>Bacteria</taxon>
        <taxon>Candidatus Ryaniibacteriota</taxon>
    </lineage>
</organism>
<dbReference type="Gene3D" id="3.60.15.10">
    <property type="entry name" value="Ribonuclease Z/Hydroxyacylglutathione hydrolase-like"/>
    <property type="match status" value="1"/>
</dbReference>
<dbReference type="AlphaFoldDB" id="A0A1G2H3K1"/>
<sequence>MVITNYGSSCLKLQSGENVLAIDPPPKGGPRFEAAVVLFTNPTGTHAHSLGGNPIEFSTPGEYETREISCTGFEGTDVTPFLIEWEGLRLFYLGAASHKETLKTVLDRVDGADILFLSPENNLPEVQKAVSTIDPRIVVIVADPRLKKSTDSFMRDMGEKPEVVTKLTIKKRMLPMEGQRLVVLDSERI</sequence>
<evidence type="ECO:0008006" key="3">
    <source>
        <dbReference type="Google" id="ProtNLM"/>
    </source>
</evidence>
<dbReference type="STRING" id="1802129.A3J04_00575"/>
<gene>
    <name evidence="1" type="ORF">A3J04_00575</name>
</gene>
<name>A0A1G2H3K1_9BACT</name>
<evidence type="ECO:0000313" key="1">
    <source>
        <dbReference type="EMBL" id="OGZ57043.1"/>
    </source>
</evidence>
<dbReference type="Proteomes" id="UP000177954">
    <property type="component" value="Unassembled WGS sequence"/>
</dbReference>
<protein>
    <recommendedName>
        <fullName evidence="3">Lactamase</fullName>
    </recommendedName>
</protein>
<dbReference type="InterPro" id="IPR036866">
    <property type="entry name" value="RibonucZ/Hydroxyglut_hydro"/>
</dbReference>
<dbReference type="EMBL" id="MHNZ01000002">
    <property type="protein sequence ID" value="OGZ57043.1"/>
    <property type="molecule type" value="Genomic_DNA"/>
</dbReference>